<evidence type="ECO:0000313" key="6">
    <source>
        <dbReference type="EMBL" id="KZV26122.1"/>
    </source>
</evidence>
<dbReference type="GO" id="GO:0009805">
    <property type="term" value="P:coumarin biosynthetic process"/>
    <property type="evidence" value="ECO:0007669"/>
    <property type="project" value="UniProtKB-ARBA"/>
</dbReference>
<dbReference type="PROSITE" id="PS51471">
    <property type="entry name" value="FE2OG_OXY"/>
    <property type="match status" value="1"/>
</dbReference>
<dbReference type="SUPFAM" id="SSF51197">
    <property type="entry name" value="Clavaminate synthase-like"/>
    <property type="match status" value="1"/>
</dbReference>
<dbReference type="Proteomes" id="UP000250235">
    <property type="component" value="Unassembled WGS sequence"/>
</dbReference>
<evidence type="ECO:0000313" key="7">
    <source>
        <dbReference type="Proteomes" id="UP000250235"/>
    </source>
</evidence>
<evidence type="ECO:0000256" key="3">
    <source>
        <dbReference type="ARBA" id="ARBA00023004"/>
    </source>
</evidence>
<sequence>MGTMQEDEGLGYGSSLPVPSVQEIVRADPKNIPEKYIKDVEDRPKASDNSQLSLHIPIIDLSLLANGDVAERRKLDVACKEWGFFQVINHKCDEAIPKMKESVAAFFDLPLTEKKKYAMAANDIQGYGQGYVVSEDQKLDWNDLLFLMTLPCNMRNVKYWPLTIPSFKESVDEYASEIQRVTDEIFKNLSLLMGKEENCVKELHKDMKQGIRMNYYPNCIRPDLVLGVSPHSDASSITLLVQEDEITALQIKHKGEWIPVRPIPNAIVVNVGDVLEAWSNGIYKSIEHRAVTNEERSRISIAAFVIPGNEAELNPVETMVDDDRSPRIYRNDVKYIDYIRYTLAKKMDGKLANIEYLKLGT</sequence>
<accession>A0A2Z7B3I9</accession>
<dbReference type="EMBL" id="KV011788">
    <property type="protein sequence ID" value="KZV26122.1"/>
    <property type="molecule type" value="Genomic_DNA"/>
</dbReference>
<evidence type="ECO:0000259" key="5">
    <source>
        <dbReference type="PROSITE" id="PS51471"/>
    </source>
</evidence>
<keyword evidence="3 4" id="KW-0408">Iron</keyword>
<dbReference type="InterPro" id="IPR044861">
    <property type="entry name" value="IPNS-like_FE2OG_OXY"/>
</dbReference>
<organism evidence="6 7">
    <name type="scientific">Dorcoceras hygrometricum</name>
    <dbReference type="NCBI Taxonomy" id="472368"/>
    <lineage>
        <taxon>Eukaryota</taxon>
        <taxon>Viridiplantae</taxon>
        <taxon>Streptophyta</taxon>
        <taxon>Embryophyta</taxon>
        <taxon>Tracheophyta</taxon>
        <taxon>Spermatophyta</taxon>
        <taxon>Magnoliopsida</taxon>
        <taxon>eudicotyledons</taxon>
        <taxon>Gunneridae</taxon>
        <taxon>Pentapetalae</taxon>
        <taxon>asterids</taxon>
        <taxon>lamiids</taxon>
        <taxon>Lamiales</taxon>
        <taxon>Gesneriaceae</taxon>
        <taxon>Didymocarpoideae</taxon>
        <taxon>Trichosporeae</taxon>
        <taxon>Loxocarpinae</taxon>
        <taxon>Dorcoceras</taxon>
    </lineage>
</organism>
<dbReference type="InterPro" id="IPR005123">
    <property type="entry name" value="Oxoglu/Fe-dep_dioxygenase_dom"/>
</dbReference>
<dbReference type="InterPro" id="IPR050295">
    <property type="entry name" value="Plant_2OG-oxidoreductases"/>
</dbReference>
<reference evidence="6 7" key="1">
    <citation type="journal article" date="2015" name="Proc. Natl. Acad. Sci. U.S.A.">
        <title>The resurrection genome of Boea hygrometrica: A blueprint for survival of dehydration.</title>
        <authorList>
            <person name="Xiao L."/>
            <person name="Yang G."/>
            <person name="Zhang L."/>
            <person name="Yang X."/>
            <person name="Zhao S."/>
            <person name="Ji Z."/>
            <person name="Zhou Q."/>
            <person name="Hu M."/>
            <person name="Wang Y."/>
            <person name="Chen M."/>
            <person name="Xu Y."/>
            <person name="Jin H."/>
            <person name="Xiao X."/>
            <person name="Hu G."/>
            <person name="Bao F."/>
            <person name="Hu Y."/>
            <person name="Wan P."/>
            <person name="Li L."/>
            <person name="Deng X."/>
            <person name="Kuang T."/>
            <person name="Xiang C."/>
            <person name="Zhu J.K."/>
            <person name="Oliver M.J."/>
            <person name="He Y."/>
        </authorList>
    </citation>
    <scope>NUCLEOTIDE SEQUENCE [LARGE SCALE GENOMIC DNA]</scope>
    <source>
        <strain evidence="7">cv. XS01</strain>
    </source>
</reference>
<dbReference type="InterPro" id="IPR026992">
    <property type="entry name" value="DIOX_N"/>
</dbReference>
<protein>
    <recommendedName>
        <fullName evidence="5">Fe2OG dioxygenase domain-containing protein</fullName>
    </recommendedName>
</protein>
<dbReference type="GO" id="GO:0016706">
    <property type="term" value="F:2-oxoglutarate-dependent dioxygenase activity"/>
    <property type="evidence" value="ECO:0007669"/>
    <property type="project" value="UniProtKB-ARBA"/>
</dbReference>
<comment type="similarity">
    <text evidence="1 4">Belongs to the iron/ascorbate-dependent oxidoreductase family.</text>
</comment>
<dbReference type="Pfam" id="PF03171">
    <property type="entry name" value="2OG-FeII_Oxy"/>
    <property type="match status" value="1"/>
</dbReference>
<evidence type="ECO:0000256" key="4">
    <source>
        <dbReference type="RuleBase" id="RU003682"/>
    </source>
</evidence>
<dbReference type="FunFam" id="2.60.120.330:FF:000079">
    <property type="entry name" value="Protein SRG1"/>
    <property type="match status" value="1"/>
</dbReference>
<name>A0A2Z7B3I9_9LAMI</name>
<keyword evidence="4" id="KW-0560">Oxidoreductase</keyword>
<dbReference type="GO" id="GO:0002238">
    <property type="term" value="P:response to molecule of fungal origin"/>
    <property type="evidence" value="ECO:0007669"/>
    <property type="project" value="UniProtKB-ARBA"/>
</dbReference>
<dbReference type="InterPro" id="IPR027443">
    <property type="entry name" value="IPNS-like_sf"/>
</dbReference>
<keyword evidence="2 4" id="KW-0479">Metal-binding</keyword>
<dbReference type="GO" id="GO:0046872">
    <property type="term" value="F:metal ion binding"/>
    <property type="evidence" value="ECO:0007669"/>
    <property type="project" value="UniProtKB-KW"/>
</dbReference>
<dbReference type="PANTHER" id="PTHR47991">
    <property type="entry name" value="OXOGLUTARATE/IRON-DEPENDENT DIOXYGENASE"/>
    <property type="match status" value="1"/>
</dbReference>
<evidence type="ECO:0000256" key="2">
    <source>
        <dbReference type="ARBA" id="ARBA00022723"/>
    </source>
</evidence>
<dbReference type="Pfam" id="PF14226">
    <property type="entry name" value="DIOX_N"/>
    <property type="match status" value="1"/>
</dbReference>
<proteinExistence type="inferred from homology"/>
<feature type="domain" description="Fe2OG dioxygenase" evidence="5">
    <location>
        <begin position="207"/>
        <end position="307"/>
    </location>
</feature>
<keyword evidence="7" id="KW-1185">Reference proteome</keyword>
<gene>
    <name evidence="6" type="ORF">F511_06048</name>
</gene>
<dbReference type="OrthoDB" id="288590at2759"/>
<evidence type="ECO:0000256" key="1">
    <source>
        <dbReference type="ARBA" id="ARBA00008056"/>
    </source>
</evidence>
<dbReference type="Gene3D" id="2.60.120.330">
    <property type="entry name" value="B-lactam Antibiotic, Isopenicillin N Synthase, Chain"/>
    <property type="match status" value="1"/>
</dbReference>
<dbReference type="AlphaFoldDB" id="A0A2Z7B3I9"/>